<dbReference type="InterPro" id="IPR021109">
    <property type="entry name" value="Peptidase_aspartic_dom_sf"/>
</dbReference>
<accession>A0ABP2E8A0</accession>
<organism evidence="2 3">
    <name type="scientific">Yersinia bercovieri ATCC 43970</name>
    <dbReference type="NCBI Taxonomy" id="349968"/>
    <lineage>
        <taxon>Bacteria</taxon>
        <taxon>Pseudomonadati</taxon>
        <taxon>Pseudomonadota</taxon>
        <taxon>Gammaproteobacteria</taxon>
        <taxon>Enterobacterales</taxon>
        <taxon>Yersiniaceae</taxon>
        <taxon>Yersinia</taxon>
    </lineage>
</organism>
<feature type="signal peptide" evidence="1">
    <location>
        <begin position="1"/>
        <end position="17"/>
    </location>
</feature>
<keyword evidence="3" id="KW-1185">Reference proteome</keyword>
<name>A0ABP2E8A0_YERBE</name>
<dbReference type="Proteomes" id="UP000010319">
    <property type="component" value="Unassembled WGS sequence"/>
</dbReference>
<gene>
    <name evidence="2" type="ORF">yberc0001_24480</name>
</gene>
<dbReference type="PROSITE" id="PS00141">
    <property type="entry name" value="ASP_PROTEASE"/>
    <property type="match status" value="1"/>
</dbReference>
<evidence type="ECO:0000313" key="3">
    <source>
        <dbReference type="Proteomes" id="UP000010319"/>
    </source>
</evidence>
<evidence type="ECO:0000313" key="2">
    <source>
        <dbReference type="EMBL" id="EEQ07315.1"/>
    </source>
</evidence>
<evidence type="ECO:0008006" key="4">
    <source>
        <dbReference type="Google" id="ProtNLM"/>
    </source>
</evidence>
<dbReference type="SUPFAM" id="SSF50630">
    <property type="entry name" value="Acid proteases"/>
    <property type="match status" value="1"/>
</dbReference>
<dbReference type="Gene3D" id="2.40.70.10">
    <property type="entry name" value="Acid Proteases"/>
    <property type="match status" value="2"/>
</dbReference>
<dbReference type="InterPro" id="IPR001969">
    <property type="entry name" value="Aspartic_peptidase_AS"/>
</dbReference>
<keyword evidence="1" id="KW-0732">Signal</keyword>
<sequence>MTLLTSLLSLAALNATAAEKVMHMPFEWDKTSNPLVKIDINGMRQTFSIDTGSNTGLHLTEEVMAQLPELVIDAEKHRAIDLAGNVSFNDKFHIPQVSINGMTFKDVKGVSFTPWGLTLTPDSSLPDSMVIGLGLFKEKSVMLDYKNQRISVADNTQELGINIADGWLSLPLRLTQEGIKIKVSQDKKQYNMVLDTGATFSVFWKERLSRPVTDIPCRAVLAEVRIEGDIEGCVASAFQLSEMGAEGIKLNAVLLDGSFKQMDADGVIGNNFLHQFAMVIDFPGQQLLIKPF</sequence>
<dbReference type="RefSeq" id="WP_005273059.1">
    <property type="nucleotide sequence ID" value="NZ_AALC02000013.1"/>
</dbReference>
<dbReference type="EMBL" id="AALC02000013">
    <property type="protein sequence ID" value="EEQ07315.1"/>
    <property type="molecule type" value="Genomic_DNA"/>
</dbReference>
<protein>
    <recommendedName>
        <fullName evidence="4">Retroviral aspartyl protease</fullName>
    </recommendedName>
</protein>
<proteinExistence type="predicted"/>
<evidence type="ECO:0000256" key="1">
    <source>
        <dbReference type="SAM" id="SignalP"/>
    </source>
</evidence>
<comment type="caution">
    <text evidence="2">The sequence shown here is derived from an EMBL/GenBank/DDBJ whole genome shotgun (WGS) entry which is preliminary data.</text>
</comment>
<feature type="chain" id="PRO_5047121437" description="Retroviral aspartyl protease" evidence="1">
    <location>
        <begin position="18"/>
        <end position="292"/>
    </location>
</feature>
<reference evidence="2" key="1">
    <citation type="submission" date="2008-12" db="EMBL/GenBank/DDBJ databases">
        <title>Annotation of the Yersinia bercovieri ATCC 43970 genome.</title>
        <authorList>
            <person name="Read T.D."/>
            <person name="Akmal A."/>
            <person name="Bishop-Lilly K."/>
            <person name="Chen P.E."/>
            <person name="Cook C."/>
            <person name="Kiley M.P."/>
            <person name="Lentz S."/>
            <person name="Mateczun A."/>
            <person name="Nagarajan N."/>
            <person name="Nolan N."/>
            <person name="Osborne B.I."/>
            <person name="Pop M."/>
            <person name="Sozhamannan S."/>
            <person name="Stewart A.C."/>
            <person name="Sulakvelidze A."/>
            <person name="Thomason B."/>
            <person name="Willner K."/>
            <person name="Zwick M.E."/>
        </authorList>
    </citation>
    <scope>NUCLEOTIDE SEQUENCE [LARGE SCALE GENOMIC DNA]</scope>
    <source>
        <strain evidence="2">ATCC 43970</strain>
    </source>
</reference>